<dbReference type="GO" id="GO:0003677">
    <property type="term" value="F:DNA binding"/>
    <property type="evidence" value="ECO:0007669"/>
    <property type="project" value="UniProtKB-KW"/>
</dbReference>
<dbReference type="GO" id="GO:0003700">
    <property type="term" value="F:DNA-binding transcription factor activity"/>
    <property type="evidence" value="ECO:0007669"/>
    <property type="project" value="InterPro"/>
</dbReference>
<dbReference type="RefSeq" id="WP_111220444.1">
    <property type="nucleotide sequence ID" value="NZ_CP117255.1"/>
</dbReference>
<evidence type="ECO:0000256" key="3">
    <source>
        <dbReference type="ARBA" id="ARBA00023163"/>
    </source>
</evidence>
<dbReference type="AlphaFoldDB" id="A0AAF1K8X2"/>
<keyword evidence="1" id="KW-0805">Transcription regulation</keyword>
<gene>
    <name evidence="5" type="ORF">PR017_04235</name>
</gene>
<keyword evidence="2" id="KW-0238">DNA-binding</keyword>
<dbReference type="SMART" id="SM00347">
    <property type="entry name" value="HTH_MARR"/>
    <property type="match status" value="1"/>
</dbReference>
<keyword evidence="6" id="KW-1185">Reference proteome</keyword>
<dbReference type="Proteomes" id="UP000249499">
    <property type="component" value="Chromosome"/>
</dbReference>
<reference evidence="6" key="2">
    <citation type="journal article" date="2023" name="MicrobiologyOpen">
        <title>Genomics of the tumorigenes clade of the family Rhizobiaceae and description of Rhizobium rhododendri sp. nov.</title>
        <authorList>
            <person name="Kuzmanovic N."/>
            <person name="diCenzo G.C."/>
            <person name="Bunk B."/>
            <person name="Sproeer C."/>
            <person name="Fruehling A."/>
            <person name="Neumann-Schaal M."/>
            <person name="Overmann J."/>
            <person name="Smalla K."/>
        </authorList>
    </citation>
    <scope>NUCLEOTIDE SEQUENCE [LARGE SCALE GENOMIC DNA]</scope>
    <source>
        <strain evidence="6">1078</strain>
    </source>
</reference>
<keyword evidence="3" id="KW-0804">Transcription</keyword>
<dbReference type="PRINTS" id="PR00598">
    <property type="entry name" value="HTHMARR"/>
</dbReference>
<evidence type="ECO:0000313" key="5">
    <source>
        <dbReference type="EMBL" id="WFR96349.1"/>
    </source>
</evidence>
<dbReference type="KEGG" id="rtu:PR017_04235"/>
<dbReference type="Pfam" id="PF12802">
    <property type="entry name" value="MarR_2"/>
    <property type="match status" value="1"/>
</dbReference>
<reference evidence="5 6" key="1">
    <citation type="journal article" date="2018" name="Sci. Rep.">
        <title>Rhizobium tumorigenes sp. nov., a novel plant tumorigenic bacterium isolated from cane gall tumors on thornless blackberry.</title>
        <authorList>
            <person name="Kuzmanovi N."/>
            <person name="Smalla K."/>
            <person name="Gronow S."/>
            <person name="PuBawska J."/>
        </authorList>
    </citation>
    <scope>NUCLEOTIDE SEQUENCE [LARGE SCALE GENOMIC DNA]</scope>
    <source>
        <strain evidence="5 6">1078</strain>
    </source>
</reference>
<dbReference type="PANTHER" id="PTHR42756">
    <property type="entry name" value="TRANSCRIPTIONAL REGULATOR, MARR"/>
    <property type="match status" value="1"/>
</dbReference>
<dbReference type="EMBL" id="CP117255">
    <property type="protein sequence ID" value="WFR96349.1"/>
    <property type="molecule type" value="Genomic_DNA"/>
</dbReference>
<evidence type="ECO:0000259" key="4">
    <source>
        <dbReference type="PROSITE" id="PS50995"/>
    </source>
</evidence>
<dbReference type="PANTHER" id="PTHR42756:SF1">
    <property type="entry name" value="TRANSCRIPTIONAL REPRESSOR OF EMRAB OPERON"/>
    <property type="match status" value="1"/>
</dbReference>
<dbReference type="InterPro" id="IPR036388">
    <property type="entry name" value="WH-like_DNA-bd_sf"/>
</dbReference>
<dbReference type="SUPFAM" id="SSF46785">
    <property type="entry name" value="Winged helix' DNA-binding domain"/>
    <property type="match status" value="1"/>
</dbReference>
<sequence>MPDKATSREFFDELSAFNRKLRAGFDALVRKRGMTLARARVFFALAKKDGINQRELAELLELETPTLVRILDAMEGQKFIERRAVETDRRAKQIHTTEAGKVIAIEIDALAARVRADILEGISDADRATALKVIRTMAANLPNIGKDEVA</sequence>
<dbReference type="InterPro" id="IPR036390">
    <property type="entry name" value="WH_DNA-bd_sf"/>
</dbReference>
<name>A0AAF1K8X2_9HYPH</name>
<protein>
    <submittedName>
        <fullName evidence="5">MarR family transcriptional regulator</fullName>
    </submittedName>
</protein>
<dbReference type="Gene3D" id="1.10.10.10">
    <property type="entry name" value="Winged helix-like DNA-binding domain superfamily/Winged helix DNA-binding domain"/>
    <property type="match status" value="1"/>
</dbReference>
<evidence type="ECO:0000256" key="2">
    <source>
        <dbReference type="ARBA" id="ARBA00023125"/>
    </source>
</evidence>
<accession>A0AAF1K8X2</accession>
<proteinExistence type="predicted"/>
<dbReference type="InterPro" id="IPR000835">
    <property type="entry name" value="HTH_MarR-typ"/>
</dbReference>
<feature type="domain" description="HTH marR-type" evidence="4">
    <location>
        <begin position="7"/>
        <end position="139"/>
    </location>
</feature>
<organism evidence="5 6">
    <name type="scientific">Rhizobium tumorigenes</name>
    <dbReference type="NCBI Taxonomy" id="2041385"/>
    <lineage>
        <taxon>Bacteria</taxon>
        <taxon>Pseudomonadati</taxon>
        <taxon>Pseudomonadota</taxon>
        <taxon>Alphaproteobacteria</taxon>
        <taxon>Hyphomicrobiales</taxon>
        <taxon>Rhizobiaceae</taxon>
        <taxon>Rhizobium/Agrobacterium group</taxon>
        <taxon>Rhizobium</taxon>
    </lineage>
</organism>
<evidence type="ECO:0000256" key="1">
    <source>
        <dbReference type="ARBA" id="ARBA00023015"/>
    </source>
</evidence>
<dbReference type="PROSITE" id="PS50995">
    <property type="entry name" value="HTH_MARR_2"/>
    <property type="match status" value="1"/>
</dbReference>
<evidence type="ECO:0000313" key="6">
    <source>
        <dbReference type="Proteomes" id="UP000249499"/>
    </source>
</evidence>